<dbReference type="InterPro" id="IPR018247">
    <property type="entry name" value="EF_Hand_1_Ca_BS"/>
</dbReference>
<dbReference type="GO" id="GO:0005509">
    <property type="term" value="F:calcium ion binding"/>
    <property type="evidence" value="ECO:0007669"/>
    <property type="project" value="InterPro"/>
</dbReference>
<comment type="caution">
    <text evidence="3">The sequence shown here is derived from an EMBL/GenBank/DDBJ whole genome shotgun (WGS) entry which is preliminary data.</text>
</comment>
<evidence type="ECO:0000313" key="4">
    <source>
        <dbReference type="Proteomes" id="UP001231189"/>
    </source>
</evidence>
<gene>
    <name evidence="3" type="ORF">QYE76_008637</name>
</gene>
<dbReference type="Proteomes" id="UP001231189">
    <property type="component" value="Unassembled WGS sequence"/>
</dbReference>
<name>A0AAD8X129_LOLMU</name>
<organism evidence="3 4">
    <name type="scientific">Lolium multiflorum</name>
    <name type="common">Italian ryegrass</name>
    <name type="synonym">Lolium perenne subsp. multiflorum</name>
    <dbReference type="NCBI Taxonomy" id="4521"/>
    <lineage>
        <taxon>Eukaryota</taxon>
        <taxon>Viridiplantae</taxon>
        <taxon>Streptophyta</taxon>
        <taxon>Embryophyta</taxon>
        <taxon>Tracheophyta</taxon>
        <taxon>Spermatophyta</taxon>
        <taxon>Magnoliopsida</taxon>
        <taxon>Liliopsida</taxon>
        <taxon>Poales</taxon>
        <taxon>Poaceae</taxon>
        <taxon>BOP clade</taxon>
        <taxon>Pooideae</taxon>
        <taxon>Poodae</taxon>
        <taxon>Poeae</taxon>
        <taxon>Poeae Chloroplast Group 2 (Poeae type)</taxon>
        <taxon>Loliodinae</taxon>
        <taxon>Loliinae</taxon>
        <taxon>Lolium</taxon>
    </lineage>
</organism>
<protein>
    <recommendedName>
        <fullName evidence="2">EF-hand domain-containing protein</fullName>
    </recommendedName>
</protein>
<reference evidence="3" key="1">
    <citation type="submission" date="2023-07" db="EMBL/GenBank/DDBJ databases">
        <title>A chromosome-level genome assembly of Lolium multiflorum.</title>
        <authorList>
            <person name="Chen Y."/>
            <person name="Copetti D."/>
            <person name="Kolliker R."/>
            <person name="Studer B."/>
        </authorList>
    </citation>
    <scope>NUCLEOTIDE SEQUENCE</scope>
    <source>
        <strain evidence="3">02402/16</strain>
        <tissue evidence="3">Leaf</tissue>
    </source>
</reference>
<dbReference type="SUPFAM" id="SSF47473">
    <property type="entry name" value="EF-hand"/>
    <property type="match status" value="1"/>
</dbReference>
<evidence type="ECO:0000256" key="1">
    <source>
        <dbReference type="ARBA" id="ARBA00022837"/>
    </source>
</evidence>
<evidence type="ECO:0000313" key="3">
    <source>
        <dbReference type="EMBL" id="KAK1691940.1"/>
    </source>
</evidence>
<dbReference type="InterPro" id="IPR011992">
    <property type="entry name" value="EF-hand-dom_pair"/>
</dbReference>
<feature type="domain" description="EF-hand" evidence="2">
    <location>
        <begin position="15"/>
        <end position="50"/>
    </location>
</feature>
<dbReference type="PROSITE" id="PS50222">
    <property type="entry name" value="EF_HAND_2"/>
    <property type="match status" value="1"/>
</dbReference>
<dbReference type="AlphaFoldDB" id="A0AAD8X129"/>
<keyword evidence="1" id="KW-0106">Calcium</keyword>
<dbReference type="EMBL" id="JAUUTY010000001">
    <property type="protein sequence ID" value="KAK1691940.1"/>
    <property type="molecule type" value="Genomic_DNA"/>
</dbReference>
<evidence type="ECO:0000259" key="2">
    <source>
        <dbReference type="PROSITE" id="PS50222"/>
    </source>
</evidence>
<dbReference type="Gene3D" id="1.10.238.10">
    <property type="entry name" value="EF-hand"/>
    <property type="match status" value="1"/>
</dbReference>
<keyword evidence="4" id="KW-1185">Reference proteome</keyword>
<accession>A0AAD8X129</accession>
<sequence>MIDGSNILHALGEKASASQFRRMIDGIDKDGGGLITFDEFMEPRIPISRNPQRDASVQLSMSTSRAYNGVLRFVIEIGANCQGLRGWMDVQRWRLVLGLVVVFSLAPTRCWRERVHMGRSQHVAMALVDRRGPDDKAAQSDLEVIVWQAVRIFFVSAYFHR</sequence>
<proteinExistence type="predicted"/>
<dbReference type="PROSITE" id="PS00018">
    <property type="entry name" value="EF_HAND_1"/>
    <property type="match status" value="1"/>
</dbReference>
<dbReference type="InterPro" id="IPR002048">
    <property type="entry name" value="EF_hand_dom"/>
</dbReference>